<dbReference type="Proteomes" id="UP000283701">
    <property type="component" value="Unassembled WGS sequence"/>
</dbReference>
<evidence type="ECO:0008006" key="4">
    <source>
        <dbReference type="Google" id="ProtNLM"/>
    </source>
</evidence>
<dbReference type="AlphaFoldDB" id="A0A3R6GJK3"/>
<evidence type="ECO:0000313" key="3">
    <source>
        <dbReference type="Proteomes" id="UP000283701"/>
    </source>
</evidence>
<sequence>MKRVLVLFGVLICMLSFVACDKATGSEAPVTSGIITRTEEDKIYDLTEEEVKIIADIIENGTWNTEGTAECANDCKLIIDERTYYYHSECGTFNDKENNQNLPVTDEEKESINAVLAQYITLGLE</sequence>
<gene>
    <name evidence="2" type="ORF">DW654_06150</name>
</gene>
<feature type="chain" id="PRO_5039004525" description="YARHG domain-containing protein" evidence="1">
    <location>
        <begin position="20"/>
        <end position="125"/>
    </location>
</feature>
<name>A0A3R6GJK3_9FIRM</name>
<reference evidence="2 3" key="1">
    <citation type="submission" date="2018-08" db="EMBL/GenBank/DDBJ databases">
        <title>A genome reference for cultivated species of the human gut microbiota.</title>
        <authorList>
            <person name="Zou Y."/>
            <person name="Xue W."/>
            <person name="Luo G."/>
        </authorList>
    </citation>
    <scope>NUCLEOTIDE SEQUENCE [LARGE SCALE GENOMIC DNA]</scope>
    <source>
        <strain evidence="2 3">AM23-23AC</strain>
    </source>
</reference>
<proteinExistence type="predicted"/>
<organism evidence="2 3">
    <name type="scientific">Roseburia inulinivorans</name>
    <dbReference type="NCBI Taxonomy" id="360807"/>
    <lineage>
        <taxon>Bacteria</taxon>
        <taxon>Bacillati</taxon>
        <taxon>Bacillota</taxon>
        <taxon>Clostridia</taxon>
        <taxon>Lachnospirales</taxon>
        <taxon>Lachnospiraceae</taxon>
        <taxon>Roseburia</taxon>
    </lineage>
</organism>
<protein>
    <recommendedName>
        <fullName evidence="4">YARHG domain-containing protein</fullName>
    </recommendedName>
</protein>
<comment type="caution">
    <text evidence="2">The sequence shown here is derived from an EMBL/GenBank/DDBJ whole genome shotgun (WGS) entry which is preliminary data.</text>
</comment>
<feature type="signal peptide" evidence="1">
    <location>
        <begin position="1"/>
        <end position="19"/>
    </location>
</feature>
<dbReference type="RefSeq" id="WP_118202711.1">
    <property type="nucleotide sequence ID" value="NZ_QRHP01000004.1"/>
</dbReference>
<dbReference type="PROSITE" id="PS51257">
    <property type="entry name" value="PROKAR_LIPOPROTEIN"/>
    <property type="match status" value="1"/>
</dbReference>
<evidence type="ECO:0000256" key="1">
    <source>
        <dbReference type="SAM" id="SignalP"/>
    </source>
</evidence>
<evidence type="ECO:0000313" key="2">
    <source>
        <dbReference type="EMBL" id="RHF85566.1"/>
    </source>
</evidence>
<dbReference type="EMBL" id="QRHP01000004">
    <property type="protein sequence ID" value="RHF85566.1"/>
    <property type="molecule type" value="Genomic_DNA"/>
</dbReference>
<accession>A0A3R6GJK3</accession>
<keyword evidence="1" id="KW-0732">Signal</keyword>